<comment type="caution">
    <text evidence="3">The sequence shown here is derived from an EMBL/GenBank/DDBJ whole genome shotgun (WGS) entry which is preliminary data.</text>
</comment>
<evidence type="ECO:0000313" key="4">
    <source>
        <dbReference type="Proteomes" id="UP001205105"/>
    </source>
</evidence>
<evidence type="ECO:0000256" key="1">
    <source>
        <dbReference type="SAM" id="MobiDB-lite"/>
    </source>
</evidence>
<feature type="compositionally biased region" description="Low complexity" evidence="1">
    <location>
        <begin position="60"/>
        <end position="75"/>
    </location>
</feature>
<keyword evidence="2" id="KW-0812">Transmembrane</keyword>
<feature type="compositionally biased region" description="Low complexity" evidence="1">
    <location>
        <begin position="21"/>
        <end position="32"/>
    </location>
</feature>
<feature type="transmembrane region" description="Helical" evidence="2">
    <location>
        <begin position="101"/>
        <end position="124"/>
    </location>
</feature>
<evidence type="ECO:0000256" key="2">
    <source>
        <dbReference type="SAM" id="Phobius"/>
    </source>
</evidence>
<evidence type="ECO:0000313" key="3">
    <source>
        <dbReference type="EMBL" id="KAI7839069.1"/>
    </source>
</evidence>
<proteinExistence type="predicted"/>
<name>A0AAD5DRE5_9CHLO</name>
<feature type="region of interest" description="Disordered" evidence="1">
    <location>
        <begin position="1"/>
        <end position="77"/>
    </location>
</feature>
<reference evidence="3" key="1">
    <citation type="submission" date="2020-11" db="EMBL/GenBank/DDBJ databases">
        <title>Chlorella ohadii genome sequencing and assembly.</title>
        <authorList>
            <person name="Murik O."/>
            <person name="Treves H."/>
            <person name="Kedem I."/>
            <person name="Shotland Y."/>
            <person name="Kaplan A."/>
        </authorList>
    </citation>
    <scope>NUCLEOTIDE SEQUENCE</scope>
    <source>
        <strain evidence="3">1</strain>
    </source>
</reference>
<keyword evidence="2" id="KW-1133">Transmembrane helix</keyword>
<sequence length="249" mass="24753">MAEPVLPEDLPGAPSKGGLDAPAFVARAAPTAGSGAEAPGAVGKEGPLPEPSAPLQAPEIGGPAPTTPARAAPLSAAPPSPIAALRSGAGDLLRAGLAGQAATGLGLFIGYLSIVPPITWLAAIGRQLGRSLVPRSGSLLGGAHFLLALLFPLSGVLLVFAPWSFAERGALASPAARALNIGMLLASLIHTAVELRMMEGAPAGFLLPVNLSTWVFAGLASAASLVAGGRPADLVAEMKEVAEGVKKRE</sequence>
<keyword evidence="2" id="KW-0472">Membrane</keyword>
<dbReference type="AlphaFoldDB" id="A0AAD5DRE5"/>
<dbReference type="Proteomes" id="UP001205105">
    <property type="component" value="Unassembled WGS sequence"/>
</dbReference>
<organism evidence="3 4">
    <name type="scientific">Chlorella ohadii</name>
    <dbReference type="NCBI Taxonomy" id="2649997"/>
    <lineage>
        <taxon>Eukaryota</taxon>
        <taxon>Viridiplantae</taxon>
        <taxon>Chlorophyta</taxon>
        <taxon>core chlorophytes</taxon>
        <taxon>Trebouxiophyceae</taxon>
        <taxon>Chlorellales</taxon>
        <taxon>Chlorellaceae</taxon>
        <taxon>Chlorella clade</taxon>
        <taxon>Chlorella</taxon>
    </lineage>
</organism>
<feature type="transmembrane region" description="Helical" evidence="2">
    <location>
        <begin position="175"/>
        <end position="193"/>
    </location>
</feature>
<protein>
    <submittedName>
        <fullName evidence="3">Uncharacterized protein</fullName>
    </submittedName>
</protein>
<feature type="transmembrane region" description="Helical" evidence="2">
    <location>
        <begin position="145"/>
        <end position="163"/>
    </location>
</feature>
<dbReference type="EMBL" id="JADXDR010000108">
    <property type="protein sequence ID" value="KAI7839069.1"/>
    <property type="molecule type" value="Genomic_DNA"/>
</dbReference>
<feature type="transmembrane region" description="Helical" evidence="2">
    <location>
        <begin position="205"/>
        <end position="227"/>
    </location>
</feature>
<accession>A0AAD5DRE5</accession>
<keyword evidence="4" id="KW-1185">Reference proteome</keyword>
<gene>
    <name evidence="3" type="ORF">COHA_007211</name>
</gene>